<gene>
    <name evidence="2" type="ORF">CK203_110843</name>
</gene>
<dbReference type="AlphaFoldDB" id="A0A438C9M2"/>
<organism evidence="2 3">
    <name type="scientific">Vitis vinifera</name>
    <name type="common">Grape</name>
    <dbReference type="NCBI Taxonomy" id="29760"/>
    <lineage>
        <taxon>Eukaryota</taxon>
        <taxon>Viridiplantae</taxon>
        <taxon>Streptophyta</taxon>
        <taxon>Embryophyta</taxon>
        <taxon>Tracheophyta</taxon>
        <taxon>Spermatophyta</taxon>
        <taxon>Magnoliopsida</taxon>
        <taxon>eudicotyledons</taxon>
        <taxon>Gunneridae</taxon>
        <taxon>Pentapetalae</taxon>
        <taxon>rosids</taxon>
        <taxon>Vitales</taxon>
        <taxon>Vitaceae</taxon>
        <taxon>Viteae</taxon>
        <taxon>Vitis</taxon>
    </lineage>
</organism>
<sequence length="544" mass="62082">MIRGVEKSPCGLSAVRGPTLKERMTIPDGPEASQPKRWAHDGRGPMAKMEEARSSQFMAQNKGKRPMEKGSLLGYRIASNRSSLEGEHLVIWETEEARKKREKAILSATDKALAEEAMRYDSRLRIERERGYGSSHLILYSFDQTPEREPFDHSGVLRESNEGGPGMDGNGCWDLVEFNKDPNLARGVEWNSERTELQEETKIQLMSEGVVRSLGSGRFLDWRALDADGAAGGLLICWDKRSLEIVDWEEGQYSLSCRFKNVEDGVVWVFTGVYGPFTKEERECLWEELGAVRGIWDEPWAGRSPVARGVFTWSGGLNNQSWARLDRFLVSPSWLDQFSGVIQRRLPRPVSDHFPILLEGGGLRRGPSPFRFENMWLKVEGFLDLIRNWWKEIEVRGTASYRLAAKMKELKQKLKAWNREVFGNLEEEQEVREGIANAYQQRLSEDLGWKADIERIQLDQISQQEVESLEIPFSENEIHSALMEMSGDKAPGPNGFTMAFWQSCWDFVKGEILEMFKEFHEQSSFLKSLNNTFLVLIPKKGGSG</sequence>
<name>A0A438C9M2_VITVI</name>
<evidence type="ECO:0008006" key="4">
    <source>
        <dbReference type="Google" id="ProtNLM"/>
    </source>
</evidence>
<dbReference type="PANTHER" id="PTHR33710">
    <property type="entry name" value="BNAC02G09200D PROTEIN"/>
    <property type="match status" value="1"/>
</dbReference>
<proteinExistence type="predicted"/>
<dbReference type="Gene3D" id="3.60.10.10">
    <property type="entry name" value="Endonuclease/exonuclease/phosphatase"/>
    <property type="match status" value="1"/>
</dbReference>
<evidence type="ECO:0000313" key="2">
    <source>
        <dbReference type="EMBL" id="RVW19879.1"/>
    </source>
</evidence>
<feature type="region of interest" description="Disordered" evidence="1">
    <location>
        <begin position="1"/>
        <end position="43"/>
    </location>
</feature>
<dbReference type="PANTHER" id="PTHR33710:SF64">
    <property type="entry name" value="ENDONUCLEASE_EXONUCLEASE_PHOSPHATASE DOMAIN-CONTAINING PROTEIN"/>
    <property type="match status" value="1"/>
</dbReference>
<comment type="caution">
    <text evidence="2">The sequence shown here is derived from an EMBL/GenBank/DDBJ whole genome shotgun (WGS) entry which is preliminary data.</text>
</comment>
<accession>A0A438C9M2</accession>
<reference evidence="2 3" key="1">
    <citation type="journal article" date="2018" name="PLoS Genet.">
        <title>Population sequencing reveals clonal diversity and ancestral inbreeding in the grapevine cultivar Chardonnay.</title>
        <authorList>
            <person name="Roach M.J."/>
            <person name="Johnson D.L."/>
            <person name="Bohlmann J."/>
            <person name="van Vuuren H.J."/>
            <person name="Jones S.J."/>
            <person name="Pretorius I.S."/>
            <person name="Schmidt S.A."/>
            <person name="Borneman A.R."/>
        </authorList>
    </citation>
    <scope>NUCLEOTIDE SEQUENCE [LARGE SCALE GENOMIC DNA]</scope>
    <source>
        <strain evidence="3">cv. Chardonnay</strain>
        <tissue evidence="2">Leaf</tissue>
    </source>
</reference>
<dbReference type="Proteomes" id="UP000288805">
    <property type="component" value="Unassembled WGS sequence"/>
</dbReference>
<dbReference type="EMBL" id="QGNW01002424">
    <property type="protein sequence ID" value="RVW19879.1"/>
    <property type="molecule type" value="Genomic_DNA"/>
</dbReference>
<dbReference type="InterPro" id="IPR036691">
    <property type="entry name" value="Endo/exonu/phosph_ase_sf"/>
</dbReference>
<protein>
    <recommendedName>
        <fullName evidence="4">Reverse transcriptase domain-containing protein</fullName>
    </recommendedName>
</protein>
<dbReference type="SUPFAM" id="SSF56219">
    <property type="entry name" value="DNase I-like"/>
    <property type="match status" value="1"/>
</dbReference>
<evidence type="ECO:0000256" key="1">
    <source>
        <dbReference type="SAM" id="MobiDB-lite"/>
    </source>
</evidence>
<evidence type="ECO:0000313" key="3">
    <source>
        <dbReference type="Proteomes" id="UP000288805"/>
    </source>
</evidence>